<dbReference type="Proteomes" id="UP000427071">
    <property type="component" value="Chromosome"/>
</dbReference>
<dbReference type="RefSeq" id="WP_156193398.1">
    <property type="nucleotide sequence ID" value="NZ_CP046452.1"/>
</dbReference>
<proteinExistence type="predicted"/>
<reference evidence="2" key="1">
    <citation type="submission" date="2019-11" db="EMBL/GenBank/DDBJ databases">
        <title>Complete genome sequence of Corynebacterium kalinowskii 1959, a novel Corynebacterium species isolated from soil of a small paddock in Vilsendorf, Germany.</title>
        <authorList>
            <person name="Schaffert L."/>
            <person name="Ruwe M."/>
            <person name="Milse J."/>
            <person name="Hanuschka K."/>
            <person name="Ortseifen V."/>
            <person name="Droste J."/>
            <person name="Brandt D."/>
            <person name="Schlueter L."/>
            <person name="Kutter Y."/>
            <person name="Vinke S."/>
            <person name="Viehoefer P."/>
            <person name="Jacob L."/>
            <person name="Luebke N.-C."/>
            <person name="Schulte-Berndt E."/>
            <person name="Hain C."/>
            <person name="Linder M."/>
            <person name="Schmidt P."/>
            <person name="Wollenschlaeger L."/>
            <person name="Luttermann T."/>
            <person name="Thieme E."/>
            <person name="Hassa J."/>
            <person name="Haak M."/>
            <person name="Wittchen M."/>
            <person name="Mentz A."/>
            <person name="Persicke M."/>
            <person name="Busche T."/>
            <person name="Ruckert C."/>
        </authorList>
    </citation>
    <scope>NUCLEOTIDE SEQUENCE [LARGE SCALE GENOMIC DNA]</scope>
    <source>
        <strain evidence="2">1959</strain>
    </source>
</reference>
<evidence type="ECO:0000313" key="1">
    <source>
        <dbReference type="EMBL" id="QGU03074.1"/>
    </source>
</evidence>
<name>A0A6B8VNS8_9CORY</name>
<evidence type="ECO:0000313" key="2">
    <source>
        <dbReference type="Proteomes" id="UP000427071"/>
    </source>
</evidence>
<protein>
    <submittedName>
        <fullName evidence="1">Uncharacterized protein</fullName>
    </submittedName>
</protein>
<keyword evidence="2" id="KW-1185">Reference proteome</keyword>
<dbReference type="AlphaFoldDB" id="A0A6B8VNS8"/>
<gene>
    <name evidence="1" type="ORF">CKALI_11140</name>
</gene>
<accession>A0A6B8VNS8</accession>
<organism evidence="1 2">
    <name type="scientific">Corynebacterium kalinowskii</name>
    <dbReference type="NCBI Taxonomy" id="2675216"/>
    <lineage>
        <taxon>Bacteria</taxon>
        <taxon>Bacillati</taxon>
        <taxon>Actinomycetota</taxon>
        <taxon>Actinomycetes</taxon>
        <taxon>Mycobacteriales</taxon>
        <taxon>Corynebacteriaceae</taxon>
        <taxon>Corynebacterium</taxon>
    </lineage>
</organism>
<dbReference type="KEGG" id="ckw:CKALI_11140"/>
<dbReference type="EMBL" id="CP046452">
    <property type="protein sequence ID" value="QGU03074.1"/>
    <property type="molecule type" value="Genomic_DNA"/>
</dbReference>
<sequence length="92" mass="10368">MNSLPIGARKHQNLHVMRVSRVSIEMGGKQIPCTKFAGVTLCDASAFRGQAYRVQLNLQGEEHGSLVLLTERLKVFPQTLVKFLKWVKEMNS</sequence>